<keyword evidence="3" id="KW-1185">Reference proteome</keyword>
<dbReference type="AlphaFoldDB" id="A0A3F2Z4B3"/>
<proteinExistence type="predicted"/>
<dbReference type="EnsemblMetazoa" id="GPAI049249-RA">
    <property type="protein sequence ID" value="GPAI049249-PA"/>
    <property type="gene ID" value="GPAI049249"/>
</dbReference>
<dbReference type="VEuPathDB" id="VectorBase:GPAI049249"/>
<feature type="region of interest" description="Disordered" evidence="1">
    <location>
        <begin position="1"/>
        <end position="51"/>
    </location>
</feature>
<reference evidence="2" key="2">
    <citation type="submission" date="2020-05" db="UniProtKB">
        <authorList>
            <consortium name="EnsemblMetazoa"/>
        </authorList>
    </citation>
    <scope>IDENTIFICATION</scope>
    <source>
        <strain evidence="2">IAEA</strain>
    </source>
</reference>
<sequence length="51" mass="5802">MPPKINRKRKALNAPNEHVIGTKSLKLENSNTDYSRSSEDAGDDLRIARRH</sequence>
<reference evidence="3" key="1">
    <citation type="submission" date="2014-03" db="EMBL/GenBank/DDBJ databases">
        <authorList>
            <person name="Aksoy S."/>
            <person name="Warren W."/>
            <person name="Wilson R.K."/>
        </authorList>
    </citation>
    <scope>NUCLEOTIDE SEQUENCE [LARGE SCALE GENOMIC DNA]</scope>
    <source>
        <strain evidence="3">IAEA</strain>
    </source>
</reference>
<feature type="compositionally biased region" description="Basic residues" evidence="1">
    <location>
        <begin position="1"/>
        <end position="11"/>
    </location>
</feature>
<organism evidence="2 3">
    <name type="scientific">Glossina pallidipes</name>
    <name type="common">Tsetse fly</name>
    <dbReference type="NCBI Taxonomy" id="7398"/>
    <lineage>
        <taxon>Eukaryota</taxon>
        <taxon>Metazoa</taxon>
        <taxon>Ecdysozoa</taxon>
        <taxon>Arthropoda</taxon>
        <taxon>Hexapoda</taxon>
        <taxon>Insecta</taxon>
        <taxon>Pterygota</taxon>
        <taxon>Neoptera</taxon>
        <taxon>Endopterygota</taxon>
        <taxon>Diptera</taxon>
        <taxon>Brachycera</taxon>
        <taxon>Muscomorpha</taxon>
        <taxon>Hippoboscoidea</taxon>
        <taxon>Glossinidae</taxon>
        <taxon>Glossina</taxon>
    </lineage>
</organism>
<dbReference type="Proteomes" id="UP000092445">
    <property type="component" value="Unassembled WGS sequence"/>
</dbReference>
<name>A0A3F2Z4B3_GLOPL</name>
<evidence type="ECO:0000256" key="1">
    <source>
        <dbReference type="SAM" id="MobiDB-lite"/>
    </source>
</evidence>
<evidence type="ECO:0000313" key="2">
    <source>
        <dbReference type="EnsemblMetazoa" id="GPAI049249-PA"/>
    </source>
</evidence>
<protein>
    <submittedName>
        <fullName evidence="2">Uncharacterized protein</fullName>
    </submittedName>
</protein>
<evidence type="ECO:0000313" key="3">
    <source>
        <dbReference type="Proteomes" id="UP000092445"/>
    </source>
</evidence>
<accession>A0A3F2Z4B3</accession>
<feature type="compositionally biased region" description="Basic and acidic residues" evidence="1">
    <location>
        <begin position="36"/>
        <end position="51"/>
    </location>
</feature>